<dbReference type="Proteomes" id="UP001162131">
    <property type="component" value="Unassembled WGS sequence"/>
</dbReference>
<evidence type="ECO:0000313" key="2">
    <source>
        <dbReference type="Proteomes" id="UP001162131"/>
    </source>
</evidence>
<accession>A0AAU9K4S5</accession>
<organism evidence="1 2">
    <name type="scientific">Blepharisma stoltei</name>
    <dbReference type="NCBI Taxonomy" id="1481888"/>
    <lineage>
        <taxon>Eukaryota</taxon>
        <taxon>Sar</taxon>
        <taxon>Alveolata</taxon>
        <taxon>Ciliophora</taxon>
        <taxon>Postciliodesmatophora</taxon>
        <taxon>Heterotrichea</taxon>
        <taxon>Heterotrichida</taxon>
        <taxon>Blepharismidae</taxon>
        <taxon>Blepharisma</taxon>
    </lineage>
</organism>
<dbReference type="AlphaFoldDB" id="A0AAU9K4S5"/>
<proteinExistence type="predicted"/>
<evidence type="ECO:0000313" key="1">
    <source>
        <dbReference type="EMBL" id="CAG9331903.1"/>
    </source>
</evidence>
<dbReference type="EMBL" id="CAJZBQ010000053">
    <property type="protein sequence ID" value="CAG9331903.1"/>
    <property type="molecule type" value="Genomic_DNA"/>
</dbReference>
<protein>
    <submittedName>
        <fullName evidence="1">Uncharacterized protein</fullName>
    </submittedName>
</protein>
<sequence>MCQARRNYPVGVFSKNTNCAVWVCAAYCSNCYLFPVVDEAGGERHEEVVGDARSSCQNFFYSDQNWSNFI</sequence>
<name>A0AAU9K4S5_9CILI</name>
<gene>
    <name evidence="1" type="ORF">BSTOLATCC_MIC54151</name>
</gene>
<reference evidence="1" key="1">
    <citation type="submission" date="2021-09" db="EMBL/GenBank/DDBJ databases">
        <authorList>
            <consortium name="AG Swart"/>
            <person name="Singh M."/>
            <person name="Singh A."/>
            <person name="Seah K."/>
            <person name="Emmerich C."/>
        </authorList>
    </citation>
    <scope>NUCLEOTIDE SEQUENCE</scope>
    <source>
        <strain evidence="1">ATCC30299</strain>
    </source>
</reference>
<comment type="caution">
    <text evidence="1">The sequence shown here is derived from an EMBL/GenBank/DDBJ whole genome shotgun (WGS) entry which is preliminary data.</text>
</comment>
<keyword evidence="2" id="KW-1185">Reference proteome</keyword>